<proteinExistence type="predicted"/>
<evidence type="ECO:0000313" key="2">
    <source>
        <dbReference type="Proteomes" id="UP001056120"/>
    </source>
</evidence>
<reference evidence="1 2" key="2">
    <citation type="journal article" date="2022" name="Mol. Ecol. Resour.">
        <title>The genomes of chicory, endive, great burdock and yacon provide insights into Asteraceae paleo-polyploidization history and plant inulin production.</title>
        <authorList>
            <person name="Fan W."/>
            <person name="Wang S."/>
            <person name="Wang H."/>
            <person name="Wang A."/>
            <person name="Jiang F."/>
            <person name="Liu H."/>
            <person name="Zhao H."/>
            <person name="Xu D."/>
            <person name="Zhang Y."/>
        </authorList>
    </citation>
    <scope>NUCLEOTIDE SEQUENCE [LARGE SCALE GENOMIC DNA]</scope>
    <source>
        <strain evidence="2">cv. Yunnan</strain>
        <tissue evidence="1">Leaves</tissue>
    </source>
</reference>
<dbReference type="Proteomes" id="UP001056120">
    <property type="component" value="Linkage Group LG04"/>
</dbReference>
<keyword evidence="2" id="KW-1185">Reference proteome</keyword>
<name>A0ACB9JGB2_9ASTR</name>
<evidence type="ECO:0000313" key="1">
    <source>
        <dbReference type="EMBL" id="KAI3818756.1"/>
    </source>
</evidence>
<organism evidence="1 2">
    <name type="scientific">Smallanthus sonchifolius</name>
    <dbReference type="NCBI Taxonomy" id="185202"/>
    <lineage>
        <taxon>Eukaryota</taxon>
        <taxon>Viridiplantae</taxon>
        <taxon>Streptophyta</taxon>
        <taxon>Embryophyta</taxon>
        <taxon>Tracheophyta</taxon>
        <taxon>Spermatophyta</taxon>
        <taxon>Magnoliopsida</taxon>
        <taxon>eudicotyledons</taxon>
        <taxon>Gunneridae</taxon>
        <taxon>Pentapetalae</taxon>
        <taxon>asterids</taxon>
        <taxon>campanulids</taxon>
        <taxon>Asterales</taxon>
        <taxon>Asteraceae</taxon>
        <taxon>Asteroideae</taxon>
        <taxon>Heliantheae alliance</taxon>
        <taxon>Millerieae</taxon>
        <taxon>Smallanthus</taxon>
    </lineage>
</organism>
<dbReference type="EMBL" id="CM042021">
    <property type="protein sequence ID" value="KAI3818756.1"/>
    <property type="molecule type" value="Genomic_DNA"/>
</dbReference>
<sequence length="176" mass="19529">MPDATYGPHPHPRPLATHETPDVLEDYRLAAINAIEAYGINDKTDEYGGSLANRCKFLLQVVQAVAAAFGADRVGTHQNEEQVAELIKTWRGAYVEISICSGGYTRELGLEAVAHGDADLVAYGQHFIMNPDLVLMLKLNAPLNWYVRATFYIHGLVIGYINYPSLEKESERPSRL</sequence>
<comment type="caution">
    <text evidence="1">The sequence shown here is derived from an EMBL/GenBank/DDBJ whole genome shotgun (WGS) entry which is preliminary data.</text>
</comment>
<protein>
    <submittedName>
        <fullName evidence="1">Uncharacterized protein</fullName>
    </submittedName>
</protein>
<reference evidence="2" key="1">
    <citation type="journal article" date="2022" name="Mol. Ecol. Resour.">
        <title>The genomes of chicory, endive, great burdock and yacon provide insights into Asteraceae palaeo-polyploidization history and plant inulin production.</title>
        <authorList>
            <person name="Fan W."/>
            <person name="Wang S."/>
            <person name="Wang H."/>
            <person name="Wang A."/>
            <person name="Jiang F."/>
            <person name="Liu H."/>
            <person name="Zhao H."/>
            <person name="Xu D."/>
            <person name="Zhang Y."/>
        </authorList>
    </citation>
    <scope>NUCLEOTIDE SEQUENCE [LARGE SCALE GENOMIC DNA]</scope>
    <source>
        <strain evidence="2">cv. Yunnan</strain>
    </source>
</reference>
<accession>A0ACB9JGB2</accession>
<gene>
    <name evidence="1" type="ORF">L1987_12573</name>
</gene>